<name>D8L146_TREPZ</name>
<reference evidence="1" key="3">
    <citation type="journal article" date="2010" name="Environ. Microbiol.">
        <title>Selenium controls transcription of paralogous formate dehydrogenase genes in the termite gut acetogen, Treponema primitia.</title>
        <authorList>
            <person name="Matson E.G."/>
            <person name="Zhang X."/>
            <person name="Leadbetter J.R."/>
        </authorList>
    </citation>
    <scope>NUCLEOTIDE SEQUENCE</scope>
    <source>
        <strain evidence="1">ZAS-2</strain>
    </source>
</reference>
<proteinExistence type="predicted"/>
<dbReference type="OrthoDB" id="7277848at2"/>
<reference evidence="3" key="1">
    <citation type="submission" date="2009-12" db="EMBL/GenBank/DDBJ databases">
        <title>Complete sequence of Treponema primitia strain ZAS-2.</title>
        <authorList>
            <person name="Tetu S.G."/>
            <person name="Matson E."/>
            <person name="Ren Q."/>
            <person name="Seshadri R."/>
            <person name="Elbourne L."/>
            <person name="Hassan K.A."/>
            <person name="Durkin A."/>
            <person name="Radune D."/>
            <person name="Mohamoud Y."/>
            <person name="Shay R."/>
            <person name="Jin S."/>
            <person name="Zhang X."/>
            <person name="Lucey K."/>
            <person name="Ballor N.R."/>
            <person name="Ottesen E."/>
            <person name="Rosenthal R."/>
            <person name="Allen A."/>
            <person name="Leadbetter J.R."/>
            <person name="Paulsen I.T."/>
        </authorList>
    </citation>
    <scope>NUCLEOTIDE SEQUENCE [LARGE SCALE GENOMIC DNA]</scope>
    <source>
        <strain evidence="3">ATCC BAA-887 / DSM 12427 / ZAS-2</strain>
    </source>
</reference>
<keyword evidence="3" id="KW-1185">Reference proteome</keyword>
<dbReference type="Proteomes" id="UP000009223">
    <property type="component" value="Chromosome"/>
</dbReference>
<organism evidence="1">
    <name type="scientific">Treponema primitia (strain ATCC BAA-887 / DSM 12427 / ZAS-2)</name>
    <dbReference type="NCBI Taxonomy" id="545694"/>
    <lineage>
        <taxon>Bacteria</taxon>
        <taxon>Pseudomonadati</taxon>
        <taxon>Spirochaetota</taxon>
        <taxon>Spirochaetia</taxon>
        <taxon>Spirochaetales</taxon>
        <taxon>Treponemataceae</taxon>
        <taxon>Treponema</taxon>
    </lineage>
</organism>
<dbReference type="EMBL" id="FJ479768">
    <property type="protein sequence ID" value="ADJ19590.1"/>
    <property type="molecule type" value="Genomic_DNA"/>
</dbReference>
<reference evidence="2 3" key="4">
    <citation type="journal article" date="2011" name="ISME J.">
        <title>RNA-seq reveals cooperative metabolic interactions between two termite-gut spirochete species in co-culture.</title>
        <authorList>
            <person name="Rosenthal A.Z."/>
            <person name="Matson E.G."/>
            <person name="Eldar A."/>
            <person name="Leadbetter J.R."/>
        </authorList>
    </citation>
    <scope>NUCLEOTIDE SEQUENCE [LARGE SCALE GENOMIC DNA]</scope>
    <source>
        <strain evidence="3">ATCC BAA-887 / DSM 12427 / ZAS-2</strain>
        <strain evidence="2">ZAS-2</strain>
    </source>
</reference>
<reference evidence="2" key="2">
    <citation type="submission" date="2009-12" db="EMBL/GenBank/DDBJ databases">
        <authorList>
            <person name="Tetu S.G."/>
            <person name="Matson E."/>
            <person name="Ren Q."/>
            <person name="Seshadri R."/>
            <person name="Elbourne L."/>
            <person name="Hassan K.A."/>
            <person name="Durkin A."/>
            <person name="Radune D."/>
            <person name="Mohamoud Y."/>
            <person name="Shay R."/>
            <person name="Jin S."/>
            <person name="Zhang X."/>
            <person name="Lucey K."/>
            <person name="Ballor N.R."/>
            <person name="Ottesen E."/>
            <person name="Rosenthal R."/>
            <person name="Allen A."/>
            <person name="Leadbetter J.R."/>
            <person name="Paulsen I.T."/>
        </authorList>
    </citation>
    <scope>NUCLEOTIDE SEQUENCE</scope>
    <source>
        <strain evidence="2">ZAS-2</strain>
    </source>
</reference>
<gene>
    <name evidence="2" type="ordered locus">TREPR_3107</name>
</gene>
<dbReference type="KEGG" id="tpi:TREPR_3107"/>
<dbReference type="AlphaFoldDB" id="D8L146"/>
<evidence type="ECO:0008006" key="4">
    <source>
        <dbReference type="Google" id="ProtNLM"/>
    </source>
</evidence>
<evidence type="ECO:0000313" key="3">
    <source>
        <dbReference type="Proteomes" id="UP000009223"/>
    </source>
</evidence>
<protein>
    <recommendedName>
        <fullName evidence="4">Cthe-2314-like HEPN domain-containing protein</fullName>
    </recommendedName>
</protein>
<dbReference type="STRING" id="545694.TREPR_3107"/>
<sequence length="257" mass="30314">MKYTEDQLNQINNYFFGIPKIYADIVEKICSKEKIVKNNKAREYLIHGVNRRINILNQCIENIFEIYPPDRNTLLGLSNVTTICINLHAFLINVYGIIENLSLFIAYENNLFDPSISEKKQRNKMGLYKKDFYIKLNDNLKNHFSSEKSQAWYNEYAKNYRDALAHRIPPYVPPMELSDEDIKMRNEIEEKINNYKADGTNYNELHEMLNKTWTIGSPANYFLHSFSEKSKLVPIHIQIINDMITIKEMIFIVLDNI</sequence>
<evidence type="ECO:0000313" key="2">
    <source>
        <dbReference type="EMBL" id="AEF84127.1"/>
    </source>
</evidence>
<dbReference type="HOGENOM" id="CLU_1072984_0_0_12"/>
<dbReference type="RefSeq" id="WP_015707153.1">
    <property type="nucleotide sequence ID" value="NC_015578.1"/>
</dbReference>
<accession>D8L146</accession>
<dbReference type="eggNOG" id="ENOG5033X0K">
    <property type="taxonomic scope" value="Bacteria"/>
</dbReference>
<dbReference type="EMBL" id="CP001843">
    <property type="protein sequence ID" value="AEF84127.1"/>
    <property type="molecule type" value="Genomic_DNA"/>
</dbReference>
<evidence type="ECO:0000313" key="1">
    <source>
        <dbReference type="EMBL" id="ADJ19590.1"/>
    </source>
</evidence>